<name>A0A5N8W8E2_9ACTN</name>
<feature type="region of interest" description="Disordered" evidence="1">
    <location>
        <begin position="156"/>
        <end position="190"/>
    </location>
</feature>
<feature type="transmembrane region" description="Helical" evidence="2">
    <location>
        <begin position="216"/>
        <end position="234"/>
    </location>
</feature>
<keyword evidence="4" id="KW-1185">Reference proteome</keyword>
<sequence length="256" mass="27299">MGERESVLSGDRDEHGSPFGWGGVAVLVAIVAWMTFGPFHPTWLYFLGCGVTLAAASGIARLLRRRGRARRWTGRMPSPGRLVAGLLGLGPESWLLAPRWARVRMAAGGFLMFATIAGIMGWGAGQEYQTLQNLREQGRRTEATVVEIASRSEEGSATSLTVRFDTPSGPVRSDVDVADTSTTDAKPGGHIPVVYDPANPTEVRHVDNLDGREADGIRLGSVVVGLLAAGFLVGTTREVVRAKRQTEGGTTQGTTT</sequence>
<evidence type="ECO:0000256" key="2">
    <source>
        <dbReference type="SAM" id="Phobius"/>
    </source>
</evidence>
<dbReference type="Proteomes" id="UP000326979">
    <property type="component" value="Unassembled WGS sequence"/>
</dbReference>
<dbReference type="EMBL" id="VJZE01000254">
    <property type="protein sequence ID" value="MPY43740.1"/>
    <property type="molecule type" value="Genomic_DNA"/>
</dbReference>
<dbReference type="AlphaFoldDB" id="A0A5N8W8E2"/>
<gene>
    <name evidence="3" type="ORF">FNH04_28745</name>
</gene>
<protein>
    <submittedName>
        <fullName evidence="3">DUF3592 domain-containing protein</fullName>
    </submittedName>
</protein>
<evidence type="ECO:0000313" key="4">
    <source>
        <dbReference type="Proteomes" id="UP000326979"/>
    </source>
</evidence>
<accession>A0A5N8W8E2</accession>
<comment type="caution">
    <text evidence="3">The sequence shown here is derived from an EMBL/GenBank/DDBJ whole genome shotgun (WGS) entry which is preliminary data.</text>
</comment>
<keyword evidence="2" id="KW-1133">Transmembrane helix</keyword>
<keyword evidence="2" id="KW-0812">Transmembrane</keyword>
<evidence type="ECO:0000313" key="3">
    <source>
        <dbReference type="EMBL" id="MPY43740.1"/>
    </source>
</evidence>
<reference evidence="3 4" key="1">
    <citation type="submission" date="2019-07" db="EMBL/GenBank/DDBJ databases">
        <title>New species of Amycolatopsis and Streptomyces.</title>
        <authorList>
            <person name="Duangmal K."/>
            <person name="Teo W.F.A."/>
            <person name="Lipun K."/>
        </authorList>
    </citation>
    <scope>NUCLEOTIDE SEQUENCE [LARGE SCALE GENOMIC DNA]</scope>
    <source>
        <strain evidence="3 4">TISTR 2346</strain>
    </source>
</reference>
<feature type="transmembrane region" description="Helical" evidence="2">
    <location>
        <begin position="105"/>
        <end position="125"/>
    </location>
</feature>
<keyword evidence="2" id="KW-0472">Membrane</keyword>
<organism evidence="3 4">
    <name type="scientific">Streptomyces phyllanthi</name>
    <dbReference type="NCBI Taxonomy" id="1803180"/>
    <lineage>
        <taxon>Bacteria</taxon>
        <taxon>Bacillati</taxon>
        <taxon>Actinomycetota</taxon>
        <taxon>Actinomycetes</taxon>
        <taxon>Kitasatosporales</taxon>
        <taxon>Streptomycetaceae</taxon>
        <taxon>Streptomyces</taxon>
    </lineage>
</organism>
<feature type="transmembrane region" description="Helical" evidence="2">
    <location>
        <begin position="42"/>
        <end position="63"/>
    </location>
</feature>
<feature type="transmembrane region" description="Helical" evidence="2">
    <location>
        <begin position="19"/>
        <end position="36"/>
    </location>
</feature>
<evidence type="ECO:0000256" key="1">
    <source>
        <dbReference type="SAM" id="MobiDB-lite"/>
    </source>
</evidence>
<proteinExistence type="predicted"/>
<dbReference type="OrthoDB" id="4132116at2"/>